<name>A0A1H3W848_9GAMM</name>
<feature type="coiled-coil region" evidence="1">
    <location>
        <begin position="27"/>
        <end position="61"/>
    </location>
</feature>
<evidence type="ECO:0000313" key="5">
    <source>
        <dbReference type="Proteomes" id="UP000198658"/>
    </source>
</evidence>
<dbReference type="STRING" id="658218.SAMN05216562_0627"/>
<keyword evidence="5" id="KW-1185">Reference proteome</keyword>
<gene>
    <name evidence="4" type="ORF">SAMN05216562_0627</name>
</gene>
<feature type="transmembrane region" description="Helical" evidence="2">
    <location>
        <begin position="6"/>
        <end position="27"/>
    </location>
</feature>
<keyword evidence="1" id="KW-0175">Coiled coil</keyword>
<keyword evidence="2" id="KW-1133">Transmembrane helix</keyword>
<accession>A0A1H3W848</accession>
<evidence type="ECO:0000259" key="3">
    <source>
        <dbReference type="Pfam" id="PF10675"/>
    </source>
</evidence>
<dbReference type="Pfam" id="PF10675">
    <property type="entry name" value="DUF2489"/>
    <property type="match status" value="1"/>
</dbReference>
<keyword evidence="2" id="KW-0812">Transmembrane</keyword>
<evidence type="ECO:0000256" key="1">
    <source>
        <dbReference type="SAM" id="Coils"/>
    </source>
</evidence>
<proteinExistence type="predicted"/>
<dbReference type="RefSeq" id="WP_091385036.1">
    <property type="nucleotide sequence ID" value="NZ_FNQO01000001.1"/>
</dbReference>
<dbReference type="Proteomes" id="UP000198658">
    <property type="component" value="Unassembled WGS sequence"/>
</dbReference>
<dbReference type="AlphaFoldDB" id="A0A1H3W848"/>
<dbReference type="EMBL" id="FNQO01000001">
    <property type="protein sequence ID" value="SDZ83170.1"/>
    <property type="molecule type" value="Genomic_DNA"/>
</dbReference>
<feature type="domain" description="DUF2489" evidence="3">
    <location>
        <begin position="16"/>
        <end position="149"/>
    </location>
</feature>
<keyword evidence="2" id="KW-0472">Membrane</keyword>
<reference evidence="5" key="1">
    <citation type="submission" date="2016-10" db="EMBL/GenBank/DDBJ databases">
        <authorList>
            <person name="Varghese N."/>
            <person name="Submissions S."/>
        </authorList>
    </citation>
    <scope>NUCLEOTIDE SEQUENCE [LARGE SCALE GENOMIC DNA]</scope>
    <source>
        <strain evidence="5">CGMCC 1.10657</strain>
    </source>
</reference>
<dbReference type="OrthoDB" id="5740155at2"/>
<evidence type="ECO:0000256" key="2">
    <source>
        <dbReference type="SAM" id="Phobius"/>
    </source>
</evidence>
<sequence length="154" mass="17641">MSAFPTWLLIVAALIIFALAVVAGHYLRRLKVAQKTQAQQLAELEQAAADQRQRVNDSIQIIARTLLDDGVGLTEASIRIRVLLDALQVEQGVRDEFVAFYQVAEKTNHIPILNDWKKLPRKKQFQYEMEMAKIEEEYKDFALDAARRILGRSF</sequence>
<evidence type="ECO:0000313" key="4">
    <source>
        <dbReference type="EMBL" id="SDZ83170.1"/>
    </source>
</evidence>
<protein>
    <recommendedName>
        <fullName evidence="3">DUF2489 domain-containing protein</fullName>
    </recommendedName>
</protein>
<organism evidence="4 5">
    <name type="scientific">Microbulbifer marinus</name>
    <dbReference type="NCBI Taxonomy" id="658218"/>
    <lineage>
        <taxon>Bacteria</taxon>
        <taxon>Pseudomonadati</taxon>
        <taxon>Pseudomonadota</taxon>
        <taxon>Gammaproteobacteria</taxon>
        <taxon>Cellvibrionales</taxon>
        <taxon>Microbulbiferaceae</taxon>
        <taxon>Microbulbifer</taxon>
    </lineage>
</organism>
<dbReference type="InterPro" id="IPR019617">
    <property type="entry name" value="DUF2489"/>
</dbReference>